<protein>
    <recommendedName>
        <fullName evidence="2">NAD(P)-binding domain-containing protein</fullName>
    </recommendedName>
</protein>
<dbReference type="AlphaFoldDB" id="A0A9P8UDQ4"/>
<dbReference type="OrthoDB" id="419598at2759"/>
<dbReference type="Gene3D" id="3.40.50.720">
    <property type="entry name" value="NAD(P)-binding Rossmann-like Domain"/>
    <property type="match status" value="1"/>
</dbReference>
<dbReference type="GO" id="GO:0004074">
    <property type="term" value="F:biliverdin reductase [NAD(P)H] activity"/>
    <property type="evidence" value="ECO:0007669"/>
    <property type="project" value="TreeGrafter"/>
</dbReference>
<dbReference type="InterPro" id="IPR036291">
    <property type="entry name" value="NAD(P)-bd_dom_sf"/>
</dbReference>
<dbReference type="PANTHER" id="PTHR43355:SF2">
    <property type="entry name" value="FLAVIN REDUCTASE (NADPH)"/>
    <property type="match status" value="1"/>
</dbReference>
<dbReference type="InterPro" id="IPR016040">
    <property type="entry name" value="NAD(P)-bd_dom"/>
</dbReference>
<reference evidence="3" key="1">
    <citation type="journal article" date="2021" name="Nat. Commun.">
        <title>Genetic determinants of endophytism in the Arabidopsis root mycobiome.</title>
        <authorList>
            <person name="Mesny F."/>
            <person name="Miyauchi S."/>
            <person name="Thiergart T."/>
            <person name="Pickel B."/>
            <person name="Atanasova L."/>
            <person name="Karlsson M."/>
            <person name="Huettel B."/>
            <person name="Barry K.W."/>
            <person name="Haridas S."/>
            <person name="Chen C."/>
            <person name="Bauer D."/>
            <person name="Andreopoulos W."/>
            <person name="Pangilinan J."/>
            <person name="LaButti K."/>
            <person name="Riley R."/>
            <person name="Lipzen A."/>
            <person name="Clum A."/>
            <person name="Drula E."/>
            <person name="Henrissat B."/>
            <person name="Kohler A."/>
            <person name="Grigoriev I.V."/>
            <person name="Martin F.M."/>
            <person name="Hacquard S."/>
        </authorList>
    </citation>
    <scope>NUCLEOTIDE SEQUENCE</scope>
    <source>
        <strain evidence="3">MPI-SDFR-AT-0073</strain>
    </source>
</reference>
<dbReference type="Pfam" id="PF13460">
    <property type="entry name" value="NAD_binding_10"/>
    <property type="match status" value="1"/>
</dbReference>
<name>A0A9P8UDQ4_9PEZI</name>
<dbReference type="Proteomes" id="UP000758603">
    <property type="component" value="Unassembled WGS sequence"/>
</dbReference>
<sequence>MRILVLGANGRTGRAVITEALSRGYLVTALVRDPFSLAPHDGLAIVHGTPMEMPSIQQAFEATESGDKPSAVIVTLNSPRTSDNPFAKSVAPNRLLAISATNTLQVAEMHGVREIIWLSAFGVGTSSVNLPLVMKLLIKYSNLGKAYEDHEEVDKIMRQSDLNYVLVRPVVFNEKEKSSVEELGEEGKGVGMFDAISRSSVASFLVDAVGSKKWDQQAVVIRNS</sequence>
<dbReference type="RefSeq" id="XP_045954549.1">
    <property type="nucleotide sequence ID" value="XM_046103755.1"/>
</dbReference>
<dbReference type="PANTHER" id="PTHR43355">
    <property type="entry name" value="FLAVIN REDUCTASE (NADPH)"/>
    <property type="match status" value="1"/>
</dbReference>
<keyword evidence="4" id="KW-1185">Reference proteome</keyword>
<dbReference type="GO" id="GO:0042602">
    <property type="term" value="F:riboflavin reductase (NADPH) activity"/>
    <property type="evidence" value="ECO:0007669"/>
    <property type="project" value="TreeGrafter"/>
</dbReference>
<gene>
    <name evidence="3" type="ORF">BKA67DRAFT_579261</name>
</gene>
<dbReference type="GeneID" id="70132646"/>
<organism evidence="3 4">
    <name type="scientific">Truncatella angustata</name>
    <dbReference type="NCBI Taxonomy" id="152316"/>
    <lineage>
        <taxon>Eukaryota</taxon>
        <taxon>Fungi</taxon>
        <taxon>Dikarya</taxon>
        <taxon>Ascomycota</taxon>
        <taxon>Pezizomycotina</taxon>
        <taxon>Sordariomycetes</taxon>
        <taxon>Xylariomycetidae</taxon>
        <taxon>Amphisphaeriales</taxon>
        <taxon>Sporocadaceae</taxon>
        <taxon>Truncatella</taxon>
    </lineage>
</organism>
<evidence type="ECO:0000313" key="3">
    <source>
        <dbReference type="EMBL" id="KAH6648037.1"/>
    </source>
</evidence>
<dbReference type="InterPro" id="IPR051606">
    <property type="entry name" value="Polyketide_Oxido-like"/>
</dbReference>
<comment type="similarity">
    <text evidence="1">Belongs to the avfA family.</text>
</comment>
<feature type="domain" description="NAD(P)-binding" evidence="2">
    <location>
        <begin position="7"/>
        <end position="209"/>
    </location>
</feature>
<comment type="caution">
    <text evidence="3">The sequence shown here is derived from an EMBL/GenBank/DDBJ whole genome shotgun (WGS) entry which is preliminary data.</text>
</comment>
<accession>A0A9P8UDQ4</accession>
<dbReference type="EMBL" id="JAGPXC010000008">
    <property type="protein sequence ID" value="KAH6648037.1"/>
    <property type="molecule type" value="Genomic_DNA"/>
</dbReference>
<proteinExistence type="inferred from homology"/>
<dbReference type="SUPFAM" id="SSF51735">
    <property type="entry name" value="NAD(P)-binding Rossmann-fold domains"/>
    <property type="match status" value="1"/>
</dbReference>
<evidence type="ECO:0000256" key="1">
    <source>
        <dbReference type="ARBA" id="ARBA00038376"/>
    </source>
</evidence>
<evidence type="ECO:0000259" key="2">
    <source>
        <dbReference type="Pfam" id="PF13460"/>
    </source>
</evidence>
<evidence type="ECO:0000313" key="4">
    <source>
        <dbReference type="Proteomes" id="UP000758603"/>
    </source>
</evidence>